<accession>A0AA44CDB5</accession>
<dbReference type="InterPro" id="IPR018959">
    <property type="entry name" value="DUF1989"/>
</dbReference>
<dbReference type="PANTHER" id="PTHR31527:SF0">
    <property type="entry name" value="RE64534P"/>
    <property type="match status" value="1"/>
</dbReference>
<feature type="domain" description="DUF1989" evidence="2">
    <location>
        <begin position="7"/>
        <end position="171"/>
    </location>
</feature>
<dbReference type="PANTHER" id="PTHR31527">
    <property type="entry name" value="RE64534P"/>
    <property type="match status" value="1"/>
</dbReference>
<evidence type="ECO:0000259" key="2">
    <source>
        <dbReference type="Pfam" id="PF09347"/>
    </source>
</evidence>
<feature type="region of interest" description="Disordered" evidence="1">
    <location>
        <begin position="185"/>
        <end position="208"/>
    </location>
</feature>
<dbReference type="Proteomes" id="UP001155840">
    <property type="component" value="Unassembled WGS sequence"/>
</dbReference>
<evidence type="ECO:0000256" key="1">
    <source>
        <dbReference type="SAM" id="MobiDB-lite"/>
    </source>
</evidence>
<organism evidence="3 4">
    <name type="scientific">Ferranicluibacter rubi</name>
    <dbReference type="NCBI Taxonomy" id="2715133"/>
    <lineage>
        <taxon>Bacteria</taxon>
        <taxon>Pseudomonadati</taxon>
        <taxon>Pseudomonadota</taxon>
        <taxon>Alphaproteobacteria</taxon>
        <taxon>Hyphomicrobiales</taxon>
        <taxon>Rhizobiaceae</taxon>
        <taxon>Ferranicluibacter</taxon>
    </lineage>
</organism>
<keyword evidence="4" id="KW-1185">Reference proteome</keyword>
<evidence type="ECO:0000313" key="3">
    <source>
        <dbReference type="EMBL" id="NHT76817.1"/>
    </source>
</evidence>
<sequence length="208" mass="22437">MSQEQMIVPASHGEAFRVKAGQHVLIENVYGNQVADLWALAADDAFETSSLDQTRSVNSNIFFATGMTLMSSRRRPMLTMVADSGDVRHDTLLCPCSRELYRQLGCADGHRNCSDNFHEALSALDLALPFTPASLNLFMNVPVAPDGTVDRLPPTTVAGDTVVLRAEMDLVLVLSACPQDVTPINGASRTPRDIGVSLHDTNPAEVTA</sequence>
<protein>
    <submittedName>
        <fullName evidence="3">Urea carboxylase-associated family protein</fullName>
    </submittedName>
</protein>
<proteinExistence type="predicted"/>
<gene>
    <name evidence="3" type="ORF">G8E10_13795</name>
</gene>
<dbReference type="RefSeq" id="WP_167129708.1">
    <property type="nucleotide sequence ID" value="NZ_JAANCM010000006.1"/>
</dbReference>
<dbReference type="EMBL" id="JAANCM010000006">
    <property type="protein sequence ID" value="NHT76817.1"/>
    <property type="molecule type" value="Genomic_DNA"/>
</dbReference>
<reference evidence="3" key="1">
    <citation type="submission" date="2020-03" db="EMBL/GenBank/DDBJ databases">
        <title>Ferranicluibacter endophyticum gen. nov., sp. nov., a new genus isolated from Rubus ulmifolius Schott. stem.</title>
        <authorList>
            <person name="Roca-Couso R."/>
            <person name="Flores-Felix J.D."/>
            <person name="Igual J.M."/>
            <person name="Rivas R."/>
        </authorList>
    </citation>
    <scope>NUCLEOTIDE SEQUENCE</scope>
    <source>
        <strain evidence="3">CRRU44</strain>
    </source>
</reference>
<dbReference type="AlphaFoldDB" id="A0AA44CDB5"/>
<dbReference type="Pfam" id="PF09347">
    <property type="entry name" value="DUF1989"/>
    <property type="match status" value="1"/>
</dbReference>
<evidence type="ECO:0000313" key="4">
    <source>
        <dbReference type="Proteomes" id="UP001155840"/>
    </source>
</evidence>
<name>A0AA44CDB5_9HYPH</name>
<comment type="caution">
    <text evidence="3">The sequence shown here is derived from an EMBL/GenBank/DDBJ whole genome shotgun (WGS) entry which is preliminary data.</text>
</comment>